<dbReference type="GO" id="GO:0005524">
    <property type="term" value="F:ATP binding"/>
    <property type="evidence" value="ECO:0007669"/>
    <property type="project" value="InterPro"/>
</dbReference>
<protein>
    <recommendedName>
        <fullName evidence="1">Peptidase C39 domain-containing protein</fullName>
    </recommendedName>
</protein>
<dbReference type="InterPro" id="IPR005074">
    <property type="entry name" value="Peptidase_C39"/>
</dbReference>
<organism evidence="2 3">
    <name type="scientific">Legionella beliardensis</name>
    <dbReference type="NCBI Taxonomy" id="91822"/>
    <lineage>
        <taxon>Bacteria</taxon>
        <taxon>Pseudomonadati</taxon>
        <taxon>Pseudomonadota</taxon>
        <taxon>Gammaproteobacteria</taxon>
        <taxon>Legionellales</taxon>
        <taxon>Legionellaceae</taxon>
        <taxon>Legionella</taxon>
    </lineage>
</organism>
<dbReference type="InterPro" id="IPR022118">
    <property type="entry name" value="Peptidase_C70_AvrRpt2"/>
</dbReference>
<dbReference type="GO" id="GO:0008233">
    <property type="term" value="F:peptidase activity"/>
    <property type="evidence" value="ECO:0007669"/>
    <property type="project" value="InterPro"/>
</dbReference>
<dbReference type="GO" id="GO:0006508">
    <property type="term" value="P:proteolysis"/>
    <property type="evidence" value="ECO:0007669"/>
    <property type="project" value="InterPro"/>
</dbReference>
<dbReference type="GO" id="GO:0016020">
    <property type="term" value="C:membrane"/>
    <property type="evidence" value="ECO:0007669"/>
    <property type="project" value="InterPro"/>
</dbReference>
<proteinExistence type="predicted"/>
<accession>A0A378JTJ2</accession>
<dbReference type="Pfam" id="PF12385">
    <property type="entry name" value="Peptidase_C70"/>
    <property type="match status" value="1"/>
</dbReference>
<evidence type="ECO:0000259" key="1">
    <source>
        <dbReference type="PROSITE" id="PS50990"/>
    </source>
</evidence>
<dbReference type="RefSeq" id="WP_115304203.1">
    <property type="nucleotide sequence ID" value="NZ_CAAAHO010000009.1"/>
</dbReference>
<dbReference type="AlphaFoldDB" id="A0A378JTJ2"/>
<evidence type="ECO:0000313" key="3">
    <source>
        <dbReference type="Proteomes" id="UP000254968"/>
    </source>
</evidence>
<gene>
    <name evidence="2" type="ORF">NCTC13315_02960</name>
</gene>
<dbReference type="EMBL" id="UGNV01000003">
    <property type="protein sequence ID" value="STX55589.1"/>
    <property type="molecule type" value="Genomic_DNA"/>
</dbReference>
<name>A0A378JTJ2_9GAMM</name>
<dbReference type="Proteomes" id="UP000254968">
    <property type="component" value="Unassembled WGS sequence"/>
</dbReference>
<keyword evidence="3" id="KW-1185">Reference proteome</keyword>
<evidence type="ECO:0000313" key="2">
    <source>
        <dbReference type="EMBL" id="STX55589.1"/>
    </source>
</evidence>
<dbReference type="PROSITE" id="PS50990">
    <property type="entry name" value="PEPTIDASE_C39"/>
    <property type="match status" value="1"/>
</dbReference>
<dbReference type="OrthoDB" id="13401at2"/>
<feature type="domain" description="Peptidase C39" evidence="1">
    <location>
        <begin position="165"/>
        <end position="307"/>
    </location>
</feature>
<dbReference type="Gene3D" id="3.90.70.10">
    <property type="entry name" value="Cysteine proteinases"/>
    <property type="match status" value="1"/>
</dbReference>
<reference evidence="2 3" key="1">
    <citation type="submission" date="2018-06" db="EMBL/GenBank/DDBJ databases">
        <authorList>
            <consortium name="Pathogen Informatics"/>
            <person name="Doyle S."/>
        </authorList>
    </citation>
    <scope>NUCLEOTIDE SEQUENCE [LARGE SCALE GENOMIC DNA]</scope>
    <source>
        <strain evidence="2 3">NCTC13315</strain>
    </source>
</reference>
<sequence>MFYAIIRISQVIDISKLEELVVSKAINHCTGITFVDSLEELKKAALKLIPIASSTFVACTTETKKSPLHIIMYTDANNLIRDREFEWVDCPDKLILSMETQGIKEEIYARTNWVLNKGASIFFGKNSKEHSSLAFNQLDLSECIETDKFFCSGDIFYQDLNYYHQPRVFDCADTSMKMLIDYHLLKCDELNYNICVELRKELKFNYDNRKIKLFSGKNSTDLTKYSDFLKDINLKKIIKEVLPGHLAYYLYNFGPLIIRTDEIGGHMMVVKGIVKNQVLIDDPWAGSNIFVKFNDFNNKWDGTIIYFSAGYSKNIEKRNEQKISPLP</sequence>